<evidence type="ECO:0000313" key="2">
    <source>
        <dbReference type="EMBL" id="OAD67467.1"/>
    </source>
</evidence>
<keyword evidence="1" id="KW-0812">Transmembrane</keyword>
<gene>
    <name evidence="2" type="ORF">PHYBLDRAFT_174165</name>
</gene>
<evidence type="ECO:0000256" key="1">
    <source>
        <dbReference type="SAM" id="Phobius"/>
    </source>
</evidence>
<dbReference type="GeneID" id="28998106"/>
<name>A0A167K8A9_PHYB8</name>
<evidence type="ECO:0000313" key="3">
    <source>
        <dbReference type="Proteomes" id="UP000077315"/>
    </source>
</evidence>
<feature type="transmembrane region" description="Helical" evidence="1">
    <location>
        <begin position="235"/>
        <end position="259"/>
    </location>
</feature>
<dbReference type="AlphaFoldDB" id="A0A167K8A9"/>
<dbReference type="RefSeq" id="XP_018285507.1">
    <property type="nucleotide sequence ID" value="XM_018437200.1"/>
</dbReference>
<dbReference type="InParanoid" id="A0A167K8A9"/>
<protein>
    <submittedName>
        <fullName evidence="2">Uncharacterized protein</fullName>
    </submittedName>
</protein>
<dbReference type="VEuPathDB" id="FungiDB:PHYBLDRAFT_174165"/>
<organism evidence="2 3">
    <name type="scientific">Phycomyces blakesleeanus (strain ATCC 8743b / DSM 1359 / FGSC 10004 / NBRC 33097 / NRRL 1555)</name>
    <dbReference type="NCBI Taxonomy" id="763407"/>
    <lineage>
        <taxon>Eukaryota</taxon>
        <taxon>Fungi</taxon>
        <taxon>Fungi incertae sedis</taxon>
        <taxon>Mucoromycota</taxon>
        <taxon>Mucoromycotina</taxon>
        <taxon>Mucoromycetes</taxon>
        <taxon>Mucorales</taxon>
        <taxon>Phycomycetaceae</taxon>
        <taxon>Phycomyces</taxon>
    </lineage>
</organism>
<sequence length="307" mass="34810">MTSFVNLFAQELASYLISNMLFKHTLFVHLDWLEYAHTHLPTSETVIKIQGHHSLQTTFIKVTLVSVFRFGRSLISIVLAFYSSPLLFIFWYTKYYPLSWERTATKPAGKIRAIQQTWGALDNEWPSSFDHFVRPTMYMAAIFSVLLALVALTAAIGIFKKRFLRLVYFFPLPCFTISLLSVFNDVTELALMVIGKDLFLAGCAKEKTELLLSVMQSCDSCVVEQACNRIWNSSLVWISTGTIFNLGIDICFICCLYRFQRQQTQLSRIIPKNGDALSIECRQNIAIGCDNIQEASTLAVGQTSTSK</sequence>
<proteinExistence type="predicted"/>
<dbReference type="EMBL" id="KV440999">
    <property type="protein sequence ID" value="OAD67467.1"/>
    <property type="molecule type" value="Genomic_DNA"/>
</dbReference>
<feature type="transmembrane region" description="Helical" evidence="1">
    <location>
        <begin position="166"/>
        <end position="183"/>
    </location>
</feature>
<accession>A0A167K8A9</accession>
<feature type="transmembrane region" description="Helical" evidence="1">
    <location>
        <begin position="74"/>
        <end position="92"/>
    </location>
</feature>
<reference evidence="3" key="1">
    <citation type="submission" date="2015-06" db="EMBL/GenBank/DDBJ databases">
        <title>Expansion of signal transduction pathways in fungi by whole-genome duplication.</title>
        <authorList>
            <consortium name="DOE Joint Genome Institute"/>
            <person name="Corrochano L.M."/>
            <person name="Kuo A."/>
            <person name="Marcet-Houben M."/>
            <person name="Polaino S."/>
            <person name="Salamov A."/>
            <person name="Villalobos J.M."/>
            <person name="Alvarez M.I."/>
            <person name="Avalos J."/>
            <person name="Benito E.P."/>
            <person name="Benoit I."/>
            <person name="Burger G."/>
            <person name="Camino L.P."/>
            <person name="Canovas D."/>
            <person name="Cerda-Olmedo E."/>
            <person name="Cheng J.-F."/>
            <person name="Dominguez A."/>
            <person name="Elias M."/>
            <person name="Eslava A.P."/>
            <person name="Glaser F."/>
            <person name="Grimwood J."/>
            <person name="Gutierrez G."/>
            <person name="Heitman J."/>
            <person name="Henrissat B."/>
            <person name="Iturriaga E.A."/>
            <person name="Lang B.F."/>
            <person name="Lavin J.L."/>
            <person name="Lee S."/>
            <person name="Li W."/>
            <person name="Lindquist E."/>
            <person name="Lopez-Garcia S."/>
            <person name="Luque E.M."/>
            <person name="Marcos A.T."/>
            <person name="Martin J."/>
            <person name="McCluskey K."/>
            <person name="Medina H.R."/>
            <person name="Miralles-Duran A."/>
            <person name="Miyazaki A."/>
            <person name="Munoz-Torres E."/>
            <person name="Oguiza J.A."/>
            <person name="Ohm R."/>
            <person name="Olmedo M."/>
            <person name="Orejas M."/>
            <person name="Ortiz-Castellanos L."/>
            <person name="Pisabarro A.G."/>
            <person name="Rodriguez-Romero J."/>
            <person name="Ruiz-Herrera J."/>
            <person name="Ruiz-Vazquez R."/>
            <person name="Sanz C."/>
            <person name="Schackwitz W."/>
            <person name="Schmutz J."/>
            <person name="Shahriari M."/>
            <person name="Shelest E."/>
            <person name="Silva-Franco F."/>
            <person name="Soanes D."/>
            <person name="Syed K."/>
            <person name="Tagua V.G."/>
            <person name="Talbot N.J."/>
            <person name="Thon M."/>
            <person name="De vries R.P."/>
            <person name="Wiebenga A."/>
            <person name="Yadav J.S."/>
            <person name="Braun E.L."/>
            <person name="Baker S."/>
            <person name="Garre V."/>
            <person name="Horwitz B."/>
            <person name="Torres-Martinez S."/>
            <person name="Idnurm A."/>
            <person name="Herrera-Estrella A."/>
            <person name="Gabaldon T."/>
            <person name="Grigoriev I.V."/>
        </authorList>
    </citation>
    <scope>NUCLEOTIDE SEQUENCE [LARGE SCALE GENOMIC DNA]</scope>
    <source>
        <strain evidence="3">NRRL 1555(-)</strain>
    </source>
</reference>
<keyword evidence="3" id="KW-1185">Reference proteome</keyword>
<dbReference type="Proteomes" id="UP000077315">
    <property type="component" value="Unassembled WGS sequence"/>
</dbReference>
<keyword evidence="1" id="KW-0472">Membrane</keyword>
<feature type="transmembrane region" description="Helical" evidence="1">
    <location>
        <begin position="137"/>
        <end position="159"/>
    </location>
</feature>
<keyword evidence="1" id="KW-1133">Transmembrane helix</keyword>